<name>B9TD33_RICCO</name>
<dbReference type="NCBIfam" id="TIGR01643">
    <property type="entry name" value="YD_repeat_2x"/>
    <property type="match status" value="1"/>
</dbReference>
<dbReference type="Proteomes" id="UP000008311">
    <property type="component" value="Unassembled WGS sequence"/>
</dbReference>
<dbReference type="InterPro" id="IPR031325">
    <property type="entry name" value="RHS_repeat"/>
</dbReference>
<dbReference type="PANTHER" id="PTHR32305:SF15">
    <property type="entry name" value="PROTEIN RHSA-RELATED"/>
    <property type="match status" value="1"/>
</dbReference>
<dbReference type="Pfam" id="PF05593">
    <property type="entry name" value="RHS_repeat"/>
    <property type="match status" value="1"/>
</dbReference>
<evidence type="ECO:0000313" key="2">
    <source>
        <dbReference type="Proteomes" id="UP000008311"/>
    </source>
</evidence>
<dbReference type="AlphaFoldDB" id="B9TD33"/>
<accession>B9TD33</accession>
<gene>
    <name evidence="1" type="ORF">RCOM_1787320</name>
</gene>
<keyword evidence="2" id="KW-1185">Reference proteome</keyword>
<organism evidence="1 2">
    <name type="scientific">Ricinus communis</name>
    <name type="common">Castor bean</name>
    <dbReference type="NCBI Taxonomy" id="3988"/>
    <lineage>
        <taxon>Eukaryota</taxon>
        <taxon>Viridiplantae</taxon>
        <taxon>Streptophyta</taxon>
        <taxon>Embryophyta</taxon>
        <taxon>Tracheophyta</taxon>
        <taxon>Spermatophyta</taxon>
        <taxon>Magnoliopsida</taxon>
        <taxon>eudicotyledons</taxon>
        <taxon>Gunneridae</taxon>
        <taxon>Pentapetalae</taxon>
        <taxon>rosids</taxon>
        <taxon>fabids</taxon>
        <taxon>Malpighiales</taxon>
        <taxon>Euphorbiaceae</taxon>
        <taxon>Acalyphoideae</taxon>
        <taxon>Acalypheae</taxon>
        <taxon>Ricinus</taxon>
    </lineage>
</organism>
<reference evidence="2" key="1">
    <citation type="journal article" date="2010" name="Nat. Biotechnol.">
        <title>Draft genome sequence of the oilseed species Ricinus communis.</title>
        <authorList>
            <person name="Chan A.P."/>
            <person name="Crabtree J."/>
            <person name="Zhao Q."/>
            <person name="Lorenzi H."/>
            <person name="Orvis J."/>
            <person name="Puiu D."/>
            <person name="Melake-Berhan A."/>
            <person name="Jones K.M."/>
            <person name="Redman J."/>
            <person name="Chen G."/>
            <person name="Cahoon E.B."/>
            <person name="Gedil M."/>
            <person name="Stanke M."/>
            <person name="Haas B.J."/>
            <person name="Wortman J.R."/>
            <person name="Fraser-Liggett C.M."/>
            <person name="Ravel J."/>
            <person name="Rabinowicz P.D."/>
        </authorList>
    </citation>
    <scope>NUCLEOTIDE SEQUENCE [LARGE SCALE GENOMIC DNA]</scope>
    <source>
        <strain evidence="2">cv. Hale</strain>
    </source>
</reference>
<proteinExistence type="predicted"/>
<evidence type="ECO:0008006" key="3">
    <source>
        <dbReference type="Google" id="ProtNLM"/>
    </source>
</evidence>
<dbReference type="EMBL" id="EQ977841">
    <property type="protein sequence ID" value="EEF26232.1"/>
    <property type="molecule type" value="Genomic_DNA"/>
</dbReference>
<dbReference type="Gene3D" id="2.180.10.10">
    <property type="entry name" value="RHS repeat-associated core"/>
    <property type="match status" value="1"/>
</dbReference>
<evidence type="ECO:0000313" key="1">
    <source>
        <dbReference type="EMBL" id="EEF26232.1"/>
    </source>
</evidence>
<dbReference type="PANTHER" id="PTHR32305">
    <property type="match status" value="1"/>
</dbReference>
<dbReference type="InParanoid" id="B9TD33"/>
<protein>
    <recommendedName>
        <fullName evidence="3">YD repeat-containing protein</fullName>
    </recommendedName>
</protein>
<dbReference type="InterPro" id="IPR050708">
    <property type="entry name" value="T6SS_VgrG/RHS"/>
</dbReference>
<dbReference type="InterPro" id="IPR006530">
    <property type="entry name" value="YD"/>
</dbReference>
<feature type="non-terminal residue" evidence="1">
    <location>
        <position position="407"/>
    </location>
</feature>
<sequence>MVAIVTGSGLGLQTSSIGLGKLGQVGDASFGQTGEQVYVNAANGNLVVQDRDQLLMGQGLNGSVNRAYNSLGTVAGDNWRPGGARTVTGLTGTLNAPGSTVTLTDWDGSTVVYQYDTAKKAYAWIPSMGASVSVNGPALSTVENTATHGLLNFDAATNSWQYRDPSNGLTETYDSTNGGRLISRRDLDGNAVTYAYNAAGLLSQIRTAGGDVTWLDYSGSKLIALRTVVHDASNQLVTSTAVRYAYDAQGRLSQVIVDLSPDDNSIADGNVFSTTYTYDGASSRIASIMQSDGSRVSFAYQQIGGLYRVVSIAQAGDDGALRTTTLTYDTVANQTTVTDPLGYQQVLKYDGNGRLNSIEWTSANGGTSKSQSFYYNSDGKLFLVGTDDQQSIYLYYDSTGLLTGQNE</sequence>